<dbReference type="PANTHER" id="PTHR42928">
    <property type="entry name" value="TRICARBOXYLATE-BINDING PROTEIN"/>
    <property type="match status" value="1"/>
</dbReference>
<dbReference type="InterPro" id="IPR005064">
    <property type="entry name" value="BUG"/>
</dbReference>
<keyword evidence="2" id="KW-0732">Signal</keyword>
<evidence type="ECO:0000313" key="4">
    <source>
        <dbReference type="Proteomes" id="UP000264036"/>
    </source>
</evidence>
<dbReference type="EMBL" id="DOEK01000016">
    <property type="protein sequence ID" value="HBP29119.1"/>
    <property type="molecule type" value="Genomic_DNA"/>
</dbReference>
<accession>A0A356LE57</accession>
<feature type="chain" id="PRO_5016601522" evidence="2">
    <location>
        <begin position="32"/>
        <end position="338"/>
    </location>
</feature>
<dbReference type="PANTHER" id="PTHR42928:SF3">
    <property type="entry name" value="UPF0065 PROTEIN YFLP"/>
    <property type="match status" value="1"/>
</dbReference>
<name>A0A356LE57_9BURK</name>
<sequence length="338" mass="36352">MGMSMWAARFGKVSICTSVVCAFLTAGVSQAQQADAHKWRPGNGEFIVPAGPGGAVDTAARMISRLLQKEKLYPNLVVVNNPGGNAAIALNALDKHKGDGNYVMTSASSIMNHEILGNIHHRMSDYTEIAILFDEYVGVAVREDSPYKTIHDLIAKFKASPDALNVGVATAIGNHIHVGLAGPLKEAGVDISKMTMVPYKSSSESITALQGGHLDVVAATTPNLVGLVKSGAIRVLAIGAPERLSEPFENVPTWIEEGIDAVLSSAQGVMGPRNMPKEQLDVWAQMLATIAATDEWKAFLAKNHWKEHYLGPEATREYRAGEYKQIRSVLTELGLVKK</sequence>
<dbReference type="Gene3D" id="3.40.190.10">
    <property type="entry name" value="Periplasmic binding protein-like II"/>
    <property type="match status" value="1"/>
</dbReference>
<organism evidence="3 4">
    <name type="scientific">Advenella kashmirensis</name>
    <dbReference type="NCBI Taxonomy" id="310575"/>
    <lineage>
        <taxon>Bacteria</taxon>
        <taxon>Pseudomonadati</taxon>
        <taxon>Pseudomonadota</taxon>
        <taxon>Betaproteobacteria</taxon>
        <taxon>Burkholderiales</taxon>
        <taxon>Alcaligenaceae</taxon>
    </lineage>
</organism>
<dbReference type="Proteomes" id="UP000264036">
    <property type="component" value="Unassembled WGS sequence"/>
</dbReference>
<evidence type="ECO:0000256" key="2">
    <source>
        <dbReference type="SAM" id="SignalP"/>
    </source>
</evidence>
<dbReference type="SUPFAM" id="SSF53850">
    <property type="entry name" value="Periplasmic binding protein-like II"/>
    <property type="match status" value="1"/>
</dbReference>
<dbReference type="Gene3D" id="3.40.190.150">
    <property type="entry name" value="Bordetella uptake gene, domain 1"/>
    <property type="match status" value="1"/>
</dbReference>
<comment type="caution">
    <text evidence="3">The sequence shown here is derived from an EMBL/GenBank/DDBJ whole genome shotgun (WGS) entry which is preliminary data.</text>
</comment>
<reference evidence="3 4" key="1">
    <citation type="journal article" date="2018" name="Nat. Biotechnol.">
        <title>A standardized bacterial taxonomy based on genome phylogeny substantially revises the tree of life.</title>
        <authorList>
            <person name="Parks D.H."/>
            <person name="Chuvochina M."/>
            <person name="Waite D.W."/>
            <person name="Rinke C."/>
            <person name="Skarshewski A."/>
            <person name="Chaumeil P.A."/>
            <person name="Hugenholtz P."/>
        </authorList>
    </citation>
    <scope>NUCLEOTIDE SEQUENCE [LARGE SCALE GENOMIC DNA]</scope>
    <source>
        <strain evidence="3">UBA10707</strain>
    </source>
</reference>
<gene>
    <name evidence="3" type="ORF">DD666_06865</name>
</gene>
<evidence type="ECO:0000256" key="1">
    <source>
        <dbReference type="ARBA" id="ARBA00006987"/>
    </source>
</evidence>
<proteinExistence type="inferred from homology"/>
<comment type="similarity">
    <text evidence="1">Belongs to the UPF0065 (bug) family.</text>
</comment>
<dbReference type="CDD" id="cd07012">
    <property type="entry name" value="PBP2_Bug_TTT"/>
    <property type="match status" value="1"/>
</dbReference>
<evidence type="ECO:0000313" key="3">
    <source>
        <dbReference type="EMBL" id="HBP29119.1"/>
    </source>
</evidence>
<dbReference type="PIRSF" id="PIRSF017082">
    <property type="entry name" value="YflP"/>
    <property type="match status" value="1"/>
</dbReference>
<dbReference type="Pfam" id="PF03401">
    <property type="entry name" value="TctC"/>
    <property type="match status" value="1"/>
</dbReference>
<protein>
    <submittedName>
        <fullName evidence="3">Tripartite tricarboxylate transporter substrate binding protein</fullName>
    </submittedName>
</protein>
<dbReference type="InterPro" id="IPR042100">
    <property type="entry name" value="Bug_dom1"/>
</dbReference>
<feature type="signal peptide" evidence="2">
    <location>
        <begin position="1"/>
        <end position="31"/>
    </location>
</feature>
<dbReference type="AlphaFoldDB" id="A0A356LE57"/>